<protein>
    <submittedName>
        <fullName evidence="2">Endoribonuclease YSH1</fullName>
        <ecNumber evidence="2">3.1.27.-</ecNumber>
    </submittedName>
</protein>
<keyword evidence="2" id="KW-0378">Hydrolase</keyword>
<feature type="region of interest" description="Disordered" evidence="1">
    <location>
        <begin position="397"/>
        <end position="422"/>
    </location>
</feature>
<evidence type="ECO:0000313" key="3">
    <source>
        <dbReference type="Proteomes" id="UP000061569"/>
    </source>
</evidence>
<dbReference type="KEGG" id="lez:GLE_2472"/>
<name>A0A0S2DHD6_LYSEN</name>
<dbReference type="InterPro" id="IPR036866">
    <property type="entry name" value="RibonucZ/Hydroxyglut_hydro"/>
</dbReference>
<feature type="compositionally biased region" description="Low complexity" evidence="1">
    <location>
        <begin position="402"/>
        <end position="412"/>
    </location>
</feature>
<dbReference type="InterPro" id="IPR026360">
    <property type="entry name" value="Xnuc_lig_assoc"/>
</dbReference>
<reference evidence="2 3" key="1">
    <citation type="submission" date="2015-11" db="EMBL/GenBank/DDBJ databases">
        <title>Genome sequences of Lysobacter enzymogenes strain C3 and Lysobacter antibioticus ATCC 29479.</title>
        <authorList>
            <person name="Kobayashi D.Y."/>
        </authorList>
    </citation>
    <scope>NUCLEOTIDE SEQUENCE [LARGE SCALE GENOMIC DNA]</scope>
    <source>
        <strain evidence="2 3">C3</strain>
    </source>
</reference>
<dbReference type="EMBL" id="CP013140">
    <property type="protein sequence ID" value="ALN57821.1"/>
    <property type="molecule type" value="Genomic_DNA"/>
</dbReference>
<evidence type="ECO:0000256" key="1">
    <source>
        <dbReference type="SAM" id="MobiDB-lite"/>
    </source>
</evidence>
<dbReference type="GO" id="GO:0004521">
    <property type="term" value="F:RNA endonuclease activity"/>
    <property type="evidence" value="ECO:0007669"/>
    <property type="project" value="TreeGrafter"/>
</dbReference>
<dbReference type="NCBIfam" id="TIGR04122">
    <property type="entry name" value="Xnuc_lig_assoc"/>
    <property type="match status" value="1"/>
</dbReference>
<sequence>MAARNRTEPRIGAFVAVAVNASLEIARARRNAAFAHRSRRHRSRRMAGPARRARRSAIRIAAARVRPGNIACASVAGMSSALRPDDVLSLRPQGLYCAAGDFYIDPLQPVARALITHGHGDHARADMGEYHTSLAGLPVLRWRLGERRYIAHDYGEPFNLGAARVSLHPAGHVLGSAQVRIEAGGRVWVVSGDYKRQPDPTCAPFQPVRCDVFVTEATFALPIYRWPDTAAEVARIERWRQRCGERGEAAVLFCYALGKAQRLLAELRAFGGRPVYAHGAIEAGVRVYREAGVAMVETRPLEDGGRGAHAGELVLAPPSALGSAWMRRFRRVQTALASGWMRVRGNRRRRNVDRGFVISDHADWPALLASIDDSGASRVLATHGRSEALVRVLRERGMDAHSLPAPAQATPSSPSPSPDSDA</sequence>
<dbReference type="GO" id="GO:0016787">
    <property type="term" value="F:hydrolase activity"/>
    <property type="evidence" value="ECO:0007669"/>
    <property type="project" value="UniProtKB-KW"/>
</dbReference>
<dbReference type="PANTHER" id="PTHR11203">
    <property type="entry name" value="CLEAVAGE AND POLYADENYLATION SPECIFICITY FACTOR FAMILY MEMBER"/>
    <property type="match status" value="1"/>
</dbReference>
<dbReference type="Gene3D" id="3.40.50.10890">
    <property type="match status" value="1"/>
</dbReference>
<dbReference type="STRING" id="69.GLE_2472"/>
<dbReference type="AlphaFoldDB" id="A0A0S2DHD6"/>
<gene>
    <name evidence="2" type="primary">ysh1</name>
    <name evidence="2" type="ORF">GLE_2472</name>
</gene>
<dbReference type="Gene3D" id="3.60.15.10">
    <property type="entry name" value="Ribonuclease Z/Hydroxyacylglutathione hydrolase-like"/>
    <property type="match status" value="1"/>
</dbReference>
<dbReference type="PATRIC" id="fig|69.6.peg.2434"/>
<organism evidence="2 3">
    <name type="scientific">Lysobacter enzymogenes</name>
    <dbReference type="NCBI Taxonomy" id="69"/>
    <lineage>
        <taxon>Bacteria</taxon>
        <taxon>Pseudomonadati</taxon>
        <taxon>Pseudomonadota</taxon>
        <taxon>Gammaproteobacteria</taxon>
        <taxon>Lysobacterales</taxon>
        <taxon>Lysobacteraceae</taxon>
        <taxon>Lysobacter</taxon>
    </lineage>
</organism>
<evidence type="ECO:0000313" key="2">
    <source>
        <dbReference type="EMBL" id="ALN57821.1"/>
    </source>
</evidence>
<proteinExistence type="predicted"/>
<dbReference type="SUPFAM" id="SSF56281">
    <property type="entry name" value="Metallo-hydrolase/oxidoreductase"/>
    <property type="match status" value="1"/>
</dbReference>
<accession>A0A0S2DHD6</accession>
<feature type="compositionally biased region" description="Pro residues" evidence="1">
    <location>
        <begin position="413"/>
        <end position="422"/>
    </location>
</feature>
<dbReference type="EC" id="3.1.27.-" evidence="2"/>
<dbReference type="InterPro" id="IPR050698">
    <property type="entry name" value="MBL"/>
</dbReference>
<dbReference type="PANTHER" id="PTHR11203:SF49">
    <property type="entry name" value="BLL1145 PROTEIN"/>
    <property type="match status" value="1"/>
</dbReference>
<dbReference type="Proteomes" id="UP000061569">
    <property type="component" value="Chromosome"/>
</dbReference>